<comment type="cofactor">
    <cofactor evidence="2">
        <name>Mg(2+)</name>
        <dbReference type="ChEBI" id="CHEBI:18420"/>
    </cofactor>
</comment>
<feature type="domain" description="Poly(A) RNA polymerase mitochondrial-like central palm" evidence="13">
    <location>
        <begin position="477"/>
        <end position="606"/>
    </location>
</feature>
<dbReference type="KEGG" id="egu:105043219"/>
<dbReference type="GO" id="GO:0005737">
    <property type="term" value="C:cytoplasm"/>
    <property type="evidence" value="ECO:0007669"/>
    <property type="project" value="UniProtKB-SubCell"/>
</dbReference>
<keyword evidence="6" id="KW-0963">Cytoplasm</keyword>
<dbReference type="GO" id="GO:0010628">
    <property type="term" value="P:positive regulation of gene expression"/>
    <property type="evidence" value="ECO:0007669"/>
    <property type="project" value="UniProtKB-ARBA"/>
</dbReference>
<evidence type="ECO:0000256" key="3">
    <source>
        <dbReference type="ARBA" id="ARBA00004496"/>
    </source>
</evidence>
<evidence type="ECO:0000259" key="12">
    <source>
        <dbReference type="Pfam" id="PF03828"/>
    </source>
</evidence>
<dbReference type="GO" id="GO:0046872">
    <property type="term" value="F:metal ion binding"/>
    <property type="evidence" value="ECO:0007669"/>
    <property type="project" value="UniProtKB-KW"/>
</dbReference>
<dbReference type="InterPro" id="IPR054708">
    <property type="entry name" value="MTPAP-like_central"/>
</dbReference>
<comment type="cofactor">
    <cofactor evidence="1">
        <name>Mn(2+)</name>
        <dbReference type="ChEBI" id="CHEBI:29035"/>
    </cofactor>
</comment>
<dbReference type="Pfam" id="PF03828">
    <property type="entry name" value="PAP_assoc"/>
    <property type="match status" value="1"/>
</dbReference>
<keyword evidence="8" id="KW-0479">Metal-binding</keyword>
<dbReference type="GO" id="GO:0000956">
    <property type="term" value="P:nuclear-transcribed mRNA catabolic process"/>
    <property type="evidence" value="ECO:0007669"/>
    <property type="project" value="UniProtKB-ARBA"/>
</dbReference>
<gene>
    <name evidence="15" type="primary">LOC105043219</name>
</gene>
<dbReference type="PANTHER" id="PTHR12271:SF40">
    <property type="entry name" value="POLY(A) RNA POLYMERASE GLD2"/>
    <property type="match status" value="1"/>
</dbReference>
<feature type="compositionally biased region" description="Polar residues" evidence="11">
    <location>
        <begin position="336"/>
        <end position="353"/>
    </location>
</feature>
<evidence type="ECO:0000259" key="13">
    <source>
        <dbReference type="Pfam" id="PF22600"/>
    </source>
</evidence>
<feature type="region of interest" description="Disordered" evidence="11">
    <location>
        <begin position="1"/>
        <end position="113"/>
    </location>
</feature>
<protein>
    <recommendedName>
        <fullName evidence="5">RNA uridylyltransferase</fullName>
        <ecNumber evidence="5">2.7.7.52</ecNumber>
    </recommendedName>
</protein>
<evidence type="ECO:0000256" key="2">
    <source>
        <dbReference type="ARBA" id="ARBA00001946"/>
    </source>
</evidence>
<dbReference type="InterPro" id="IPR043519">
    <property type="entry name" value="NT_sf"/>
</dbReference>
<dbReference type="SUPFAM" id="SSF81301">
    <property type="entry name" value="Nucleotidyltransferase"/>
    <property type="match status" value="1"/>
</dbReference>
<organism evidence="14 15">
    <name type="scientific">Elaeis guineensis var. tenera</name>
    <name type="common">Oil palm</name>
    <dbReference type="NCBI Taxonomy" id="51953"/>
    <lineage>
        <taxon>Eukaryota</taxon>
        <taxon>Viridiplantae</taxon>
        <taxon>Streptophyta</taxon>
        <taxon>Embryophyta</taxon>
        <taxon>Tracheophyta</taxon>
        <taxon>Spermatophyta</taxon>
        <taxon>Magnoliopsida</taxon>
        <taxon>Liliopsida</taxon>
        <taxon>Arecaceae</taxon>
        <taxon>Arecoideae</taxon>
        <taxon>Cocoseae</taxon>
        <taxon>Elaeidinae</taxon>
        <taxon>Elaeis</taxon>
    </lineage>
</organism>
<comment type="subcellular location">
    <subcellularLocation>
        <location evidence="3">Cytoplasm</location>
    </subcellularLocation>
</comment>
<dbReference type="Gene3D" id="3.30.460.10">
    <property type="entry name" value="Beta Polymerase, domain 2"/>
    <property type="match status" value="1"/>
</dbReference>
<reference evidence="15" key="1">
    <citation type="submission" date="2025-08" db="UniProtKB">
        <authorList>
            <consortium name="RefSeq"/>
        </authorList>
    </citation>
    <scope>IDENTIFICATION</scope>
</reference>
<comment type="catalytic activity">
    <reaction evidence="10">
        <text>RNA(n) + UTP = RNA(n)-3'-uridine ribonucleotide + diphosphate</text>
        <dbReference type="Rhea" id="RHEA:14785"/>
        <dbReference type="Rhea" id="RHEA-COMP:14527"/>
        <dbReference type="Rhea" id="RHEA-COMP:17348"/>
        <dbReference type="ChEBI" id="CHEBI:33019"/>
        <dbReference type="ChEBI" id="CHEBI:46398"/>
        <dbReference type="ChEBI" id="CHEBI:140395"/>
        <dbReference type="ChEBI" id="CHEBI:173116"/>
        <dbReference type="EC" id="2.7.7.52"/>
    </reaction>
</comment>
<evidence type="ECO:0000256" key="7">
    <source>
        <dbReference type="ARBA" id="ARBA00022679"/>
    </source>
</evidence>
<dbReference type="SUPFAM" id="SSF81631">
    <property type="entry name" value="PAP/OAS1 substrate-binding domain"/>
    <property type="match status" value="1"/>
</dbReference>
<evidence type="ECO:0000256" key="11">
    <source>
        <dbReference type="SAM" id="MobiDB-lite"/>
    </source>
</evidence>
<dbReference type="FunFam" id="3.30.460.10:FF:000067">
    <property type="entry name" value="Terminal uridylyltransferase cid1"/>
    <property type="match status" value="1"/>
</dbReference>
<dbReference type="CDD" id="cd05402">
    <property type="entry name" value="NT_PAP_TUTase"/>
    <property type="match status" value="1"/>
</dbReference>
<dbReference type="Pfam" id="PF22600">
    <property type="entry name" value="MTPAP-like_central"/>
    <property type="match status" value="1"/>
</dbReference>
<dbReference type="RefSeq" id="XP_010918989.2">
    <property type="nucleotide sequence ID" value="XM_010920687.3"/>
</dbReference>
<feature type="region of interest" description="Disordered" evidence="11">
    <location>
        <begin position="195"/>
        <end position="400"/>
    </location>
</feature>
<keyword evidence="15" id="KW-0548">Nucleotidyltransferase</keyword>
<evidence type="ECO:0000256" key="8">
    <source>
        <dbReference type="ARBA" id="ARBA00022723"/>
    </source>
</evidence>
<dbReference type="EC" id="2.7.7.52" evidence="5"/>
<keyword evidence="14" id="KW-1185">Reference proteome</keyword>
<evidence type="ECO:0000256" key="4">
    <source>
        <dbReference type="ARBA" id="ARBA00008593"/>
    </source>
</evidence>
<accession>A0A6I9R7Q5</accession>
<evidence type="ECO:0000256" key="9">
    <source>
        <dbReference type="ARBA" id="ARBA00022842"/>
    </source>
</evidence>
<dbReference type="FunFam" id="1.10.1410.10:FF:000018">
    <property type="entry name" value="Terminal uridylyltransferase cid1"/>
    <property type="match status" value="1"/>
</dbReference>
<dbReference type="GO" id="GO:0061157">
    <property type="term" value="P:mRNA destabilization"/>
    <property type="evidence" value="ECO:0007669"/>
    <property type="project" value="UniProtKB-ARBA"/>
</dbReference>
<sequence length="828" mass="91914">MADGGGGASSSSSRDPATGVTGGQDKLPSSSSASLDGGAFLLRLLQKPPQTQPSAFPSSLPPNGPNPRHHDPAVAALGPSRPFLPPDFRPPPPSHPPHPTPPAGHFPEATLFSPPPFSVPPGFPPVLWPVFPSLGADAGSSHGPGNHPFFRIDQTLGLSTPGVGPLAAAPPSGDLYGIPGHPHQDRVLVDQIESSRKFSGSRGPEGRSDLRPPPGFHKFPAGRAAELDRGLAGQSIPKVSTPQWKGQAERSHGHFERTHFHGERGKDAPFQRPPHRPQGLGQWIATHERQDGDQKVGRRDRSWRDENRQSHSYPDDAAAHNREFRQDDHGERSDLTLKSQLRSRPVSSSQPINSHRHPIGKKDVGESEKNTDNDVDDGGKKARGHRLESSGQSEIDDISSRKDNCGEVDLLSEQLLDSLELRADAELKNAITNVSTSRGKDVRSDTSRGHYVSSQRVRIRRRTLECRWNIDSLTPSFLSIFESLVPAEEEIAKQKQLLLSLQNLVNKEWPNARLHLYGSCANSFGVSNSDIDVCLAIDDTDINKLDILLKLADVLQSGKLQNVQALTRARVPIVKLMDPVTGLSCDICINNLLAVVNTKLLKDYAQIDDRLRQLAFIVKHWARSRRVNITYQGTLSSYAYVLMCIHFLQLRKPAILPCLQAMEATYAVTVDNVECAYFDQVEKLHDFGARNKESIARLLWAFFQYWAYHHDYTNDVISVRTGSIISKQAKDWTRRIGNDRHLICIEDPFEISHDLGRVVDKYSIKILREEFERAAEILQYDSNPSVTLFEPYVPLPLQSSDQKNHSLKTASAGWLVRMESWTLEEEMN</sequence>
<feature type="compositionally biased region" description="Basic and acidic residues" evidence="11">
    <location>
        <begin position="247"/>
        <end position="269"/>
    </location>
</feature>
<dbReference type="Gene3D" id="1.10.1410.10">
    <property type="match status" value="1"/>
</dbReference>
<dbReference type="InterPro" id="IPR002058">
    <property type="entry name" value="PAP_assoc"/>
</dbReference>
<dbReference type="PANTHER" id="PTHR12271">
    <property type="entry name" value="POLY A POLYMERASE CID PAP -RELATED"/>
    <property type="match status" value="1"/>
</dbReference>
<dbReference type="GO" id="GO:0050265">
    <property type="term" value="F:RNA uridylyltransferase activity"/>
    <property type="evidence" value="ECO:0007669"/>
    <property type="project" value="UniProtKB-EC"/>
</dbReference>
<dbReference type="InParanoid" id="A0A6I9R7Q5"/>
<keyword evidence="7" id="KW-0808">Transferase</keyword>
<proteinExistence type="inferred from homology"/>
<dbReference type="OrthoDB" id="407432at2759"/>
<name>A0A6I9R7Q5_ELAGV</name>
<evidence type="ECO:0000256" key="5">
    <source>
        <dbReference type="ARBA" id="ARBA00012472"/>
    </source>
</evidence>
<feature type="compositionally biased region" description="Pro residues" evidence="11">
    <location>
        <begin position="82"/>
        <end position="104"/>
    </location>
</feature>
<comment type="similarity">
    <text evidence="4">Belongs to the DNA polymerase type-B-like family.</text>
</comment>
<feature type="domain" description="PAP-associated" evidence="12">
    <location>
        <begin position="694"/>
        <end position="753"/>
    </location>
</feature>
<dbReference type="Proteomes" id="UP000504607">
    <property type="component" value="Chromosome 4"/>
</dbReference>
<keyword evidence="9" id="KW-0460">Magnesium</keyword>
<evidence type="ECO:0000313" key="14">
    <source>
        <dbReference type="Proteomes" id="UP000504607"/>
    </source>
</evidence>
<evidence type="ECO:0000256" key="6">
    <source>
        <dbReference type="ARBA" id="ARBA00022490"/>
    </source>
</evidence>
<feature type="compositionally biased region" description="Polar residues" evidence="11">
    <location>
        <begin position="48"/>
        <end position="57"/>
    </location>
</feature>
<feature type="compositionally biased region" description="Basic and acidic residues" evidence="11">
    <location>
        <begin position="286"/>
        <end position="335"/>
    </location>
</feature>
<dbReference type="GO" id="GO:0031123">
    <property type="term" value="P:RNA 3'-end processing"/>
    <property type="evidence" value="ECO:0007669"/>
    <property type="project" value="TreeGrafter"/>
</dbReference>
<evidence type="ECO:0000313" key="15">
    <source>
        <dbReference type="RefSeq" id="XP_010918989.2"/>
    </source>
</evidence>
<evidence type="ECO:0000256" key="10">
    <source>
        <dbReference type="ARBA" id="ARBA00049105"/>
    </source>
</evidence>
<evidence type="ECO:0000256" key="1">
    <source>
        <dbReference type="ARBA" id="ARBA00001936"/>
    </source>
</evidence>
<dbReference type="AlphaFoldDB" id="A0A6I9R7Q5"/>
<feature type="compositionally biased region" description="Basic and acidic residues" evidence="11">
    <location>
        <begin position="360"/>
        <end position="388"/>
    </location>
</feature>